<evidence type="ECO:0000256" key="1">
    <source>
        <dbReference type="SAM" id="MobiDB-lite"/>
    </source>
</evidence>
<dbReference type="InterPro" id="IPR016047">
    <property type="entry name" value="M23ase_b-sheet_dom"/>
</dbReference>
<dbReference type="InterPro" id="IPR050570">
    <property type="entry name" value="Cell_wall_metabolism_enzyme"/>
</dbReference>
<feature type="chain" id="PRO_5040837206" evidence="2">
    <location>
        <begin position="21"/>
        <end position="616"/>
    </location>
</feature>
<dbReference type="Pfam" id="PF01551">
    <property type="entry name" value="Peptidase_M23"/>
    <property type="match status" value="1"/>
</dbReference>
<feature type="compositionally biased region" description="Basic and acidic residues" evidence="1">
    <location>
        <begin position="128"/>
        <end position="205"/>
    </location>
</feature>
<dbReference type="EMBL" id="CP073118">
    <property type="protein sequence ID" value="UTG75681.1"/>
    <property type="molecule type" value="Genomic_DNA"/>
</dbReference>
<feature type="compositionally biased region" description="Basic and acidic residues" evidence="1">
    <location>
        <begin position="100"/>
        <end position="121"/>
    </location>
</feature>
<proteinExistence type="predicted"/>
<sequence length="616" mass="67907">MRYKPLILALLLSFSLPTYAAKDAPKEKAATVKKAAPVKKEKEAAKADVKKETSKKQAVKEKEEDKKAVKAKASKEKEPSDKNERASAKNKTAKAAEAAADNKKANRKAEEPKETAKDKKAAAAKSGKAKEQDKKPVEDKKDSKAKEPAKKAAEDKKDGKKTKEPVKKAVEDKEPAKKAVEDKKDAKKDTKAKEQNKKAEPKVEPKAASSAENDFKAAVTAAANDMETKKSFAKRNEGFIIHVNATLKQLQQTRNNLSGINRKQRDAWEKFQKLNADANQLKAEVSNTRAQISRFVSGNYKNSQPNAVALFLKNADAGQKTRFLRYTRYINNANDQVMRDLEKQQKELAAQEQKINNELAYLKKLQANIQASLRQQGVTNTAEQAESRRQNAQMAKEAQKKINHRENEQRLNNLLKDLEKRKAEQRKAEAEARKKAAEARLAAAEKARKEQATAQQKAEAERAAMSTLTDEDMKLQAPNTQGFTVSNANSFSRMQGRLKKPVNGTLAGLFGQDRGDGEVWKGVFYNTVPAPVSSIASGTVTFAGELEGYGKVVVLDHGDGYVSIYSGLNEIDTAQNYAVNAGSKIGTSGTLPSGETGLYLEVRYNGQVMNPLSWIN</sequence>
<feature type="compositionally biased region" description="Low complexity" evidence="1">
    <location>
        <begin position="89"/>
        <end position="99"/>
    </location>
</feature>
<feature type="compositionally biased region" description="Basic and acidic residues" evidence="1">
    <location>
        <begin position="38"/>
        <end position="87"/>
    </location>
</feature>
<feature type="compositionally biased region" description="Basic and acidic residues" evidence="1">
    <location>
        <begin position="442"/>
        <end position="451"/>
    </location>
</feature>
<feature type="region of interest" description="Disordered" evidence="1">
    <location>
        <begin position="22"/>
        <end position="212"/>
    </location>
</feature>
<dbReference type="GO" id="GO:0004222">
    <property type="term" value="F:metalloendopeptidase activity"/>
    <property type="evidence" value="ECO:0007669"/>
    <property type="project" value="TreeGrafter"/>
</dbReference>
<keyword evidence="2" id="KW-0732">Signal</keyword>
<evidence type="ECO:0000313" key="4">
    <source>
        <dbReference type="EMBL" id="UTG75681.1"/>
    </source>
</evidence>
<dbReference type="CDD" id="cd12797">
    <property type="entry name" value="M23_peptidase"/>
    <property type="match status" value="1"/>
</dbReference>
<evidence type="ECO:0000259" key="3">
    <source>
        <dbReference type="Pfam" id="PF01551"/>
    </source>
</evidence>
<feature type="signal peptide" evidence="2">
    <location>
        <begin position="1"/>
        <end position="20"/>
    </location>
</feature>
<protein>
    <submittedName>
        <fullName evidence="4">Peptidoglycan DD-metalloendopeptidase family protein</fullName>
    </submittedName>
</protein>
<evidence type="ECO:0000256" key="2">
    <source>
        <dbReference type="SAM" id="SignalP"/>
    </source>
</evidence>
<name>A0A9X9N6Z0_NEISU</name>
<feature type="region of interest" description="Disordered" evidence="1">
    <location>
        <begin position="442"/>
        <end position="466"/>
    </location>
</feature>
<evidence type="ECO:0000313" key="5">
    <source>
        <dbReference type="Proteomes" id="UP001057336"/>
    </source>
</evidence>
<dbReference type="Gene3D" id="6.10.250.3150">
    <property type="match status" value="1"/>
</dbReference>
<dbReference type="PANTHER" id="PTHR21666">
    <property type="entry name" value="PEPTIDASE-RELATED"/>
    <property type="match status" value="1"/>
</dbReference>
<dbReference type="Proteomes" id="UP001057336">
    <property type="component" value="Chromosome"/>
</dbReference>
<organism evidence="4 5">
    <name type="scientific">Neisseria subflava</name>
    <dbReference type="NCBI Taxonomy" id="28449"/>
    <lineage>
        <taxon>Bacteria</taxon>
        <taxon>Pseudomonadati</taxon>
        <taxon>Pseudomonadota</taxon>
        <taxon>Betaproteobacteria</taxon>
        <taxon>Neisseriales</taxon>
        <taxon>Neisseriaceae</taxon>
        <taxon>Neisseria</taxon>
    </lineage>
</organism>
<dbReference type="PANTHER" id="PTHR21666:SF291">
    <property type="entry name" value="STAGE II SPORULATION PROTEIN Q"/>
    <property type="match status" value="1"/>
</dbReference>
<dbReference type="AlphaFoldDB" id="A0A9X9N6Z0"/>
<accession>A0A9X9N6Z0</accession>
<dbReference type="SUPFAM" id="SSF51261">
    <property type="entry name" value="Duplicated hybrid motif"/>
    <property type="match status" value="1"/>
</dbReference>
<reference evidence="4" key="1">
    <citation type="submission" date="2021-04" db="EMBL/GenBank/DDBJ databases">
        <title>Characterizing Neisseria spp. as novel respiratory pathobionts in bronchiectasis.</title>
        <authorList>
            <person name="Li L."/>
            <person name="Mac Aogain M."/>
            <person name="Xu T."/>
            <person name="Jaggi T.K."/>
            <person name="Chan L.Y."/>
            <person name="Keir H.R."/>
            <person name="Dicker A.J."/>
            <person name="Qu J."/>
            <person name="Liu Y."/>
            <person name="Chen H.S."/>
            <person name="Koh M.S."/>
            <person name="Ong T.H."/>
            <person name="Lim A.Y.H."/>
            <person name="Abisheganaden J."/>
            <person name="Low T.B."/>
            <person name="Oliver B.G."/>
            <person name="Tan N.S."/>
            <person name="Fang M."/>
            <person name="Chalmers J.D."/>
            <person name="Chotirmall S.H."/>
        </authorList>
    </citation>
    <scope>NUCLEOTIDE SEQUENCE</scope>
    <source>
        <strain evidence="4">CG0073</strain>
    </source>
</reference>
<feature type="domain" description="M23ase beta-sheet core" evidence="3">
    <location>
        <begin position="521"/>
        <end position="611"/>
    </location>
</feature>
<dbReference type="Gene3D" id="2.70.70.10">
    <property type="entry name" value="Glucose Permease (Domain IIA)"/>
    <property type="match status" value="1"/>
</dbReference>
<dbReference type="InterPro" id="IPR011055">
    <property type="entry name" value="Dup_hybrid_motif"/>
</dbReference>
<gene>
    <name evidence="4" type="ORF">KCG53_00450</name>
</gene>